<feature type="region of interest" description="Disordered" evidence="2">
    <location>
        <begin position="1"/>
        <end position="20"/>
    </location>
</feature>
<dbReference type="CDD" id="cd07043">
    <property type="entry name" value="STAS_anti-anti-sigma_factors"/>
    <property type="match status" value="1"/>
</dbReference>
<dbReference type="Pfam" id="PF13581">
    <property type="entry name" value="HATPase_c_2"/>
    <property type="match status" value="1"/>
</dbReference>
<evidence type="ECO:0000256" key="1">
    <source>
        <dbReference type="ARBA" id="ARBA00022527"/>
    </source>
</evidence>
<gene>
    <name evidence="4" type="ORF">Pfl04_46800</name>
</gene>
<dbReference type="InterPro" id="IPR002645">
    <property type="entry name" value="STAS_dom"/>
</dbReference>
<dbReference type="InterPro" id="IPR036513">
    <property type="entry name" value="STAS_dom_sf"/>
</dbReference>
<dbReference type="PROSITE" id="PS50801">
    <property type="entry name" value="STAS"/>
    <property type="match status" value="1"/>
</dbReference>
<dbReference type="AlphaFoldDB" id="A0A8J3PN63"/>
<accession>A0A8J3PN63</accession>
<dbReference type="Gene3D" id="3.30.565.10">
    <property type="entry name" value="Histidine kinase-like ATPase, C-terminal domain"/>
    <property type="match status" value="1"/>
</dbReference>
<dbReference type="Pfam" id="PF01740">
    <property type="entry name" value="STAS"/>
    <property type="match status" value="1"/>
</dbReference>
<sequence length="264" mass="28094">MLPRTFRTRRKEAGGSGPDLSCRVERQSPVALVRLAGTLTVETAPAVRATLLQCLASQPELIVLDVSTLDTDDDIVLSVLPSMASHAAAWPGASLVLGAPGPQLSAALERMAVCRSVPVYPTVEQALASRVTGVPRRRASQVLKPVPRSLGKARSLVKRACAGWNVGTVTDRAQIVTTELVANALRHAGTPMELTVSLRQRYLHLSVRDDCRTAPRLGGSDDEFGVDGRGLKIVEALATGWGSTPTENGKVVWATLQLPGGNRR</sequence>
<evidence type="ECO:0000259" key="3">
    <source>
        <dbReference type="PROSITE" id="PS50801"/>
    </source>
</evidence>
<dbReference type="Proteomes" id="UP000653674">
    <property type="component" value="Unassembled WGS sequence"/>
</dbReference>
<dbReference type="InterPro" id="IPR050267">
    <property type="entry name" value="Anti-sigma-factor_SerPK"/>
</dbReference>
<dbReference type="Gene3D" id="3.30.750.24">
    <property type="entry name" value="STAS domain"/>
    <property type="match status" value="1"/>
</dbReference>
<dbReference type="PANTHER" id="PTHR35526">
    <property type="entry name" value="ANTI-SIGMA-F FACTOR RSBW-RELATED"/>
    <property type="match status" value="1"/>
</dbReference>
<evidence type="ECO:0000313" key="5">
    <source>
        <dbReference type="Proteomes" id="UP000653674"/>
    </source>
</evidence>
<dbReference type="RefSeq" id="WP_168078906.1">
    <property type="nucleotide sequence ID" value="NZ_BAAAQJ010000006.1"/>
</dbReference>
<evidence type="ECO:0000256" key="2">
    <source>
        <dbReference type="SAM" id="MobiDB-lite"/>
    </source>
</evidence>
<dbReference type="CDD" id="cd16936">
    <property type="entry name" value="HATPase_RsbW-like"/>
    <property type="match status" value="1"/>
</dbReference>
<dbReference type="SUPFAM" id="SSF52091">
    <property type="entry name" value="SpoIIaa-like"/>
    <property type="match status" value="1"/>
</dbReference>
<reference evidence="4" key="1">
    <citation type="submission" date="2021-01" db="EMBL/GenBank/DDBJ databases">
        <title>Whole genome shotgun sequence of Planosporangium flavigriseum NBRC 105377.</title>
        <authorList>
            <person name="Komaki H."/>
            <person name="Tamura T."/>
        </authorList>
    </citation>
    <scope>NUCLEOTIDE SEQUENCE</scope>
    <source>
        <strain evidence="4">NBRC 105377</strain>
    </source>
</reference>
<keyword evidence="1" id="KW-0808">Transferase</keyword>
<proteinExistence type="predicted"/>
<protein>
    <recommendedName>
        <fullName evidence="3">STAS domain-containing protein</fullName>
    </recommendedName>
</protein>
<comment type="caution">
    <text evidence="4">The sequence shown here is derived from an EMBL/GenBank/DDBJ whole genome shotgun (WGS) entry which is preliminary data.</text>
</comment>
<evidence type="ECO:0000313" key="4">
    <source>
        <dbReference type="EMBL" id="GIG76276.1"/>
    </source>
</evidence>
<organism evidence="4 5">
    <name type="scientific">Planosporangium flavigriseum</name>
    <dbReference type="NCBI Taxonomy" id="373681"/>
    <lineage>
        <taxon>Bacteria</taxon>
        <taxon>Bacillati</taxon>
        <taxon>Actinomycetota</taxon>
        <taxon>Actinomycetes</taxon>
        <taxon>Micromonosporales</taxon>
        <taxon>Micromonosporaceae</taxon>
        <taxon>Planosporangium</taxon>
    </lineage>
</organism>
<dbReference type="EMBL" id="BONU01000049">
    <property type="protein sequence ID" value="GIG76276.1"/>
    <property type="molecule type" value="Genomic_DNA"/>
</dbReference>
<keyword evidence="5" id="KW-1185">Reference proteome</keyword>
<dbReference type="PANTHER" id="PTHR35526:SF3">
    <property type="entry name" value="ANTI-SIGMA-F FACTOR RSBW"/>
    <property type="match status" value="1"/>
</dbReference>
<feature type="domain" description="STAS" evidence="3">
    <location>
        <begin position="20"/>
        <end position="130"/>
    </location>
</feature>
<feature type="compositionally biased region" description="Basic residues" evidence="2">
    <location>
        <begin position="1"/>
        <end position="10"/>
    </location>
</feature>
<keyword evidence="1" id="KW-0723">Serine/threonine-protein kinase</keyword>
<dbReference type="GO" id="GO:0004674">
    <property type="term" value="F:protein serine/threonine kinase activity"/>
    <property type="evidence" value="ECO:0007669"/>
    <property type="project" value="UniProtKB-KW"/>
</dbReference>
<keyword evidence="1" id="KW-0418">Kinase</keyword>
<name>A0A8J3PN63_9ACTN</name>
<dbReference type="InterPro" id="IPR003594">
    <property type="entry name" value="HATPase_dom"/>
</dbReference>
<dbReference type="InterPro" id="IPR036890">
    <property type="entry name" value="HATPase_C_sf"/>
</dbReference>
<dbReference type="SUPFAM" id="SSF55874">
    <property type="entry name" value="ATPase domain of HSP90 chaperone/DNA topoisomerase II/histidine kinase"/>
    <property type="match status" value="1"/>
</dbReference>